<gene>
    <name evidence="4" type="ORF">CUT44_12275</name>
</gene>
<dbReference type="Proteomes" id="UP000230407">
    <property type="component" value="Unassembled WGS sequence"/>
</dbReference>
<protein>
    <submittedName>
        <fullName evidence="4">Short-chain dehydrogenase</fullName>
    </submittedName>
</protein>
<dbReference type="GO" id="GO:0016491">
    <property type="term" value="F:oxidoreductase activity"/>
    <property type="evidence" value="ECO:0007669"/>
    <property type="project" value="UniProtKB-KW"/>
</dbReference>
<accession>A0A2M8LZS5</accession>
<name>A0A2M8LZS5_9ACTN</name>
<dbReference type="PANTHER" id="PTHR43157:SF31">
    <property type="entry name" value="PHOSPHATIDYLINOSITOL-GLYCAN BIOSYNTHESIS CLASS F PROTEIN"/>
    <property type="match status" value="1"/>
</dbReference>
<proteinExistence type="inferred from homology"/>
<evidence type="ECO:0000256" key="2">
    <source>
        <dbReference type="ARBA" id="ARBA00023002"/>
    </source>
</evidence>
<keyword evidence="2" id="KW-0560">Oxidoreductase</keyword>
<evidence type="ECO:0000256" key="1">
    <source>
        <dbReference type="ARBA" id="ARBA00006484"/>
    </source>
</evidence>
<dbReference type="InterPro" id="IPR036291">
    <property type="entry name" value="NAD(P)-bd_dom_sf"/>
</dbReference>
<reference evidence="4 5" key="1">
    <citation type="submission" date="2017-11" db="EMBL/GenBank/DDBJ databases">
        <title>Streptomyces carmine sp. nov., a novel actinomycete isolated from Sophora alopecuroides in Xinjiang, China.</title>
        <authorList>
            <person name="Wang Y."/>
            <person name="Luo X."/>
            <person name="Wan C."/>
            <person name="Zhang L."/>
        </authorList>
    </citation>
    <scope>NUCLEOTIDE SEQUENCE [LARGE SCALE GENOMIC DNA]</scope>
    <source>
        <strain evidence="4 5">TRM SA0054</strain>
    </source>
</reference>
<dbReference type="PRINTS" id="PR00081">
    <property type="entry name" value="GDHRDH"/>
</dbReference>
<keyword evidence="5" id="KW-1185">Reference proteome</keyword>
<feature type="compositionally biased region" description="Basic and acidic residues" evidence="3">
    <location>
        <begin position="1"/>
        <end position="12"/>
    </location>
</feature>
<comment type="similarity">
    <text evidence="1">Belongs to the short-chain dehydrogenases/reductases (SDR) family.</text>
</comment>
<dbReference type="InterPro" id="IPR020904">
    <property type="entry name" value="Sc_DH/Rdtase_CS"/>
</dbReference>
<dbReference type="AlphaFoldDB" id="A0A2M8LZS5"/>
<sequence length="293" mass="31768">MIPRRRDAEQSERGGPVPKTIVITGASDGIGAAAARQLARRGHRLVVVGRSPEKIRAVADETGADCFTADYSRLDEVRALAAELAAKYPRIDVLANNAGAILGDRGVTADGFEETFQVNYLAPFLLTNLLIDPLLAGGASVIQTASNAARLSARLDLDDLDNSRRYSPVRAYGNAKLALVLFTRELHRRYHDRGLSAVAFHPGGVSSNFARSSRSPVGTLFRTPVPRLFFQSPDKGARHLLRLVTSEPGRDWESGAYYEKGKARAVKAPPVDAQLWDRSARLAGLEPEQTARG</sequence>
<dbReference type="SUPFAM" id="SSF51735">
    <property type="entry name" value="NAD(P)-binding Rossmann-fold domains"/>
    <property type="match status" value="1"/>
</dbReference>
<evidence type="ECO:0000256" key="3">
    <source>
        <dbReference type="SAM" id="MobiDB-lite"/>
    </source>
</evidence>
<feature type="region of interest" description="Disordered" evidence="3">
    <location>
        <begin position="1"/>
        <end position="20"/>
    </location>
</feature>
<organism evidence="4 5">
    <name type="scientific">Streptomyces carminius</name>
    <dbReference type="NCBI Taxonomy" id="2665496"/>
    <lineage>
        <taxon>Bacteria</taxon>
        <taxon>Bacillati</taxon>
        <taxon>Actinomycetota</taxon>
        <taxon>Actinomycetes</taxon>
        <taxon>Kitasatosporales</taxon>
        <taxon>Streptomycetaceae</taxon>
        <taxon>Streptomyces</taxon>
    </lineage>
</organism>
<comment type="caution">
    <text evidence="4">The sequence shown here is derived from an EMBL/GenBank/DDBJ whole genome shotgun (WGS) entry which is preliminary data.</text>
</comment>
<dbReference type="InterPro" id="IPR002347">
    <property type="entry name" value="SDR_fam"/>
</dbReference>
<dbReference type="PANTHER" id="PTHR43157">
    <property type="entry name" value="PHOSPHATIDYLINOSITOL-GLYCAN BIOSYNTHESIS CLASS F PROTEIN-RELATED"/>
    <property type="match status" value="1"/>
</dbReference>
<evidence type="ECO:0000313" key="5">
    <source>
        <dbReference type="Proteomes" id="UP000230407"/>
    </source>
</evidence>
<dbReference type="Gene3D" id="3.40.50.720">
    <property type="entry name" value="NAD(P)-binding Rossmann-like Domain"/>
    <property type="match status" value="1"/>
</dbReference>
<dbReference type="PROSITE" id="PS00061">
    <property type="entry name" value="ADH_SHORT"/>
    <property type="match status" value="1"/>
</dbReference>
<dbReference type="Pfam" id="PF00106">
    <property type="entry name" value="adh_short"/>
    <property type="match status" value="1"/>
</dbReference>
<dbReference type="EMBL" id="PGGW01000040">
    <property type="protein sequence ID" value="PJE97451.1"/>
    <property type="molecule type" value="Genomic_DNA"/>
</dbReference>
<evidence type="ECO:0000313" key="4">
    <source>
        <dbReference type="EMBL" id="PJE97451.1"/>
    </source>
</evidence>